<dbReference type="Proteomes" id="UP000466388">
    <property type="component" value="Unassembled WGS sequence"/>
</dbReference>
<dbReference type="CDD" id="cd00093">
    <property type="entry name" value="HTH_XRE"/>
    <property type="match status" value="1"/>
</dbReference>
<organism evidence="2 3">
    <name type="scientific">Secundilactobacillus folii</name>
    <dbReference type="NCBI Taxonomy" id="2678357"/>
    <lineage>
        <taxon>Bacteria</taxon>
        <taxon>Bacillati</taxon>
        <taxon>Bacillota</taxon>
        <taxon>Bacilli</taxon>
        <taxon>Lactobacillales</taxon>
        <taxon>Lactobacillaceae</taxon>
        <taxon>Secundilactobacillus</taxon>
    </lineage>
</organism>
<dbReference type="Gene3D" id="1.10.260.40">
    <property type="entry name" value="lambda repressor-like DNA-binding domains"/>
    <property type="match status" value="1"/>
</dbReference>
<dbReference type="InterPro" id="IPR010982">
    <property type="entry name" value="Lambda_DNA-bd_dom_sf"/>
</dbReference>
<accession>A0A7X3C3E5</accession>
<dbReference type="SMART" id="SM00530">
    <property type="entry name" value="HTH_XRE"/>
    <property type="match status" value="1"/>
</dbReference>
<sequence length="243" mass="28458">MTCSNHTMYRCNKLGEILKEKYISQYKFCKFTGLSMSTISRIINNPKANITEDMSLVISEALHIGLDDWHYWRFNDLYAPNGFTNKHLKLLDKEMAIYNVSLVYQPYNSNNAVNICTKRERIRREYLNANMRVDMAGLPEMTIVDFDVMSHHNNLTIEEISNFYANMLRAMINFAREMGMYQLKYYTKNFGAQEYLACHLTRHDQVNFPSSISLQNKRVAKKLGFRQATLSGNLLPNFYVMTF</sequence>
<dbReference type="RefSeq" id="WP_155431479.1">
    <property type="nucleotide sequence ID" value="NZ_WNJO01000006.1"/>
</dbReference>
<dbReference type="SUPFAM" id="SSF47413">
    <property type="entry name" value="lambda repressor-like DNA-binding domains"/>
    <property type="match status" value="1"/>
</dbReference>
<name>A0A7X3C3E5_9LACO</name>
<evidence type="ECO:0000313" key="3">
    <source>
        <dbReference type="Proteomes" id="UP000466388"/>
    </source>
</evidence>
<feature type="domain" description="HTH cro/C1-type" evidence="1">
    <location>
        <begin position="16"/>
        <end position="69"/>
    </location>
</feature>
<dbReference type="PROSITE" id="PS50943">
    <property type="entry name" value="HTH_CROC1"/>
    <property type="match status" value="1"/>
</dbReference>
<keyword evidence="3" id="KW-1185">Reference proteome</keyword>
<proteinExistence type="predicted"/>
<dbReference type="AlphaFoldDB" id="A0A7X3C3E5"/>
<evidence type="ECO:0000259" key="1">
    <source>
        <dbReference type="PROSITE" id="PS50943"/>
    </source>
</evidence>
<protein>
    <submittedName>
        <fullName evidence="2">Helix-turn-helix domain-containing protein</fullName>
    </submittedName>
</protein>
<dbReference type="Pfam" id="PF01381">
    <property type="entry name" value="HTH_3"/>
    <property type="match status" value="1"/>
</dbReference>
<comment type="caution">
    <text evidence="2">The sequence shown here is derived from an EMBL/GenBank/DDBJ whole genome shotgun (WGS) entry which is preliminary data.</text>
</comment>
<reference evidence="2 3" key="1">
    <citation type="submission" date="2019-11" db="EMBL/GenBank/DDBJ databases">
        <title>Lactobacillus sp. nov. CRM56-3, isolated from fermented tea leaves.</title>
        <authorList>
            <person name="Phuengjayaem S."/>
            <person name="Tanasupawat S."/>
        </authorList>
    </citation>
    <scope>NUCLEOTIDE SEQUENCE [LARGE SCALE GENOMIC DNA]</scope>
    <source>
        <strain evidence="2 3">CRM56-3</strain>
    </source>
</reference>
<evidence type="ECO:0000313" key="2">
    <source>
        <dbReference type="EMBL" id="MTV82199.1"/>
    </source>
</evidence>
<dbReference type="GO" id="GO:0003677">
    <property type="term" value="F:DNA binding"/>
    <property type="evidence" value="ECO:0007669"/>
    <property type="project" value="InterPro"/>
</dbReference>
<dbReference type="EMBL" id="WNJO01000006">
    <property type="protein sequence ID" value="MTV82199.1"/>
    <property type="molecule type" value="Genomic_DNA"/>
</dbReference>
<gene>
    <name evidence="2" type="ORF">GM612_05980</name>
</gene>
<dbReference type="InterPro" id="IPR001387">
    <property type="entry name" value="Cro/C1-type_HTH"/>
</dbReference>